<sequence length="148" mass="17332">MKYFKKTGQLTPIFKPSQTIWSWFPMPELEFNLSQKLTNQLLNSPLGQAKTNSKYQLIKQILLISKLVRGPTIRWKGKRIKRAHALHALGVYIDEKVNWNTQLKAQSTKATQLYKKSPKNSWEIWRIPLKHRRILCKTVIELVLAHGQ</sequence>
<proteinExistence type="predicted"/>
<accession>A0A4Y2Q2H9</accession>
<dbReference type="EMBL" id="BGPR01218088">
    <property type="protein sequence ID" value="GBN56516.1"/>
    <property type="molecule type" value="Genomic_DNA"/>
</dbReference>
<dbReference type="AlphaFoldDB" id="A0A4Y2Q2H9"/>
<protein>
    <submittedName>
        <fullName evidence="1">Uncharacterized protein</fullName>
    </submittedName>
</protein>
<evidence type="ECO:0000313" key="2">
    <source>
        <dbReference type="Proteomes" id="UP000499080"/>
    </source>
</evidence>
<keyword evidence="2" id="KW-1185">Reference proteome</keyword>
<name>A0A4Y2Q2H9_ARAVE</name>
<reference evidence="1 2" key="1">
    <citation type="journal article" date="2019" name="Sci. Rep.">
        <title>Orb-weaving spider Araneus ventricosus genome elucidates the spidroin gene catalogue.</title>
        <authorList>
            <person name="Kono N."/>
            <person name="Nakamura H."/>
            <person name="Ohtoshi R."/>
            <person name="Moran D.A.P."/>
            <person name="Shinohara A."/>
            <person name="Yoshida Y."/>
            <person name="Fujiwara M."/>
            <person name="Mori M."/>
            <person name="Tomita M."/>
            <person name="Arakawa K."/>
        </authorList>
    </citation>
    <scope>NUCLEOTIDE SEQUENCE [LARGE SCALE GENOMIC DNA]</scope>
</reference>
<gene>
    <name evidence="1" type="ORF">AVEN_197676_1</name>
</gene>
<dbReference type="OrthoDB" id="4368687at2759"/>
<dbReference type="Proteomes" id="UP000499080">
    <property type="component" value="Unassembled WGS sequence"/>
</dbReference>
<evidence type="ECO:0000313" key="1">
    <source>
        <dbReference type="EMBL" id="GBN56516.1"/>
    </source>
</evidence>
<comment type="caution">
    <text evidence="1">The sequence shown here is derived from an EMBL/GenBank/DDBJ whole genome shotgun (WGS) entry which is preliminary data.</text>
</comment>
<organism evidence="1 2">
    <name type="scientific">Araneus ventricosus</name>
    <name type="common">Orbweaver spider</name>
    <name type="synonym">Epeira ventricosa</name>
    <dbReference type="NCBI Taxonomy" id="182803"/>
    <lineage>
        <taxon>Eukaryota</taxon>
        <taxon>Metazoa</taxon>
        <taxon>Ecdysozoa</taxon>
        <taxon>Arthropoda</taxon>
        <taxon>Chelicerata</taxon>
        <taxon>Arachnida</taxon>
        <taxon>Araneae</taxon>
        <taxon>Araneomorphae</taxon>
        <taxon>Entelegynae</taxon>
        <taxon>Araneoidea</taxon>
        <taxon>Araneidae</taxon>
        <taxon>Araneus</taxon>
    </lineage>
</organism>